<name>A0A846Z4G2_9ACTN</name>
<organism evidence="4 5">
    <name type="scientific">Actinomadura latina</name>
    <dbReference type="NCBI Taxonomy" id="163603"/>
    <lineage>
        <taxon>Bacteria</taxon>
        <taxon>Bacillati</taxon>
        <taxon>Actinomycetota</taxon>
        <taxon>Actinomycetes</taxon>
        <taxon>Streptosporangiales</taxon>
        <taxon>Thermomonosporaceae</taxon>
        <taxon>Actinomadura</taxon>
    </lineage>
</organism>
<dbReference type="InterPro" id="IPR038637">
    <property type="entry name" value="NPCBM_sf"/>
</dbReference>
<keyword evidence="2" id="KW-1133">Transmembrane helix</keyword>
<keyword evidence="2" id="KW-0472">Membrane</keyword>
<feature type="compositionally biased region" description="Pro residues" evidence="1">
    <location>
        <begin position="42"/>
        <end position="56"/>
    </location>
</feature>
<feature type="compositionally biased region" description="Low complexity" evidence="1">
    <location>
        <begin position="60"/>
        <end position="77"/>
    </location>
</feature>
<evidence type="ECO:0000256" key="1">
    <source>
        <dbReference type="SAM" id="MobiDB-lite"/>
    </source>
</evidence>
<proteinExistence type="predicted"/>
<dbReference type="InterPro" id="IPR008979">
    <property type="entry name" value="Galactose-bd-like_sf"/>
</dbReference>
<dbReference type="InterPro" id="IPR013222">
    <property type="entry name" value="Glyco_hyd_98_carb-bd"/>
</dbReference>
<evidence type="ECO:0000259" key="3">
    <source>
        <dbReference type="Pfam" id="PF08305"/>
    </source>
</evidence>
<dbReference type="Pfam" id="PF08305">
    <property type="entry name" value="NPCBM"/>
    <property type="match status" value="1"/>
</dbReference>
<evidence type="ECO:0000313" key="5">
    <source>
        <dbReference type="Proteomes" id="UP000579250"/>
    </source>
</evidence>
<dbReference type="Gene3D" id="2.60.120.1060">
    <property type="entry name" value="NPCBM/NEW2 domain"/>
    <property type="match status" value="1"/>
</dbReference>
<dbReference type="SUPFAM" id="SSF49785">
    <property type="entry name" value="Galactose-binding domain-like"/>
    <property type="match status" value="1"/>
</dbReference>
<protein>
    <recommendedName>
        <fullName evidence="3">Glycosyl hydrolase family 98 putative carbohydrate-binding module domain-containing protein</fullName>
    </recommendedName>
</protein>
<comment type="caution">
    <text evidence="4">The sequence shown here is derived from an EMBL/GenBank/DDBJ whole genome shotgun (WGS) entry which is preliminary data.</text>
</comment>
<dbReference type="AlphaFoldDB" id="A0A846Z4G2"/>
<keyword evidence="5" id="KW-1185">Reference proteome</keyword>
<sequence length="234" mass="24769">MTTPDREAGRRRPPPSLEAWAVVVAVISVLVALGAWFFPQSPGTPPPGPSTPPVPPQTAGTGSPPVTPTSSSGGESPSPSPPPPVNKWLTDLEPVKDDSDVEIEGVSIGGTMYERSLHYSCSAFCNDEGISDLTYVLGKSYRTFRAVAGVNDAAGEPQEGVFLVSLDGRDLDPVRVTQGHHRTIKLDVRGVIRLRLRAYRPGTTRNPAMAGANIAGGVSNRLPDLAWGDPKVSR</sequence>
<reference evidence="4 5" key="1">
    <citation type="submission" date="2020-04" db="EMBL/GenBank/DDBJ databases">
        <title>MicrobeNet Type strains.</title>
        <authorList>
            <person name="Nicholson A.C."/>
        </authorList>
    </citation>
    <scope>NUCLEOTIDE SEQUENCE [LARGE SCALE GENOMIC DNA]</scope>
    <source>
        <strain evidence="4 5">ATCC BAA-277</strain>
    </source>
</reference>
<dbReference type="EMBL" id="JAAXPI010000019">
    <property type="protein sequence ID" value="NKZ05273.1"/>
    <property type="molecule type" value="Genomic_DNA"/>
</dbReference>
<feature type="transmembrane region" description="Helical" evidence="2">
    <location>
        <begin position="20"/>
        <end position="38"/>
    </location>
</feature>
<evidence type="ECO:0000256" key="2">
    <source>
        <dbReference type="SAM" id="Phobius"/>
    </source>
</evidence>
<evidence type="ECO:0000313" key="4">
    <source>
        <dbReference type="EMBL" id="NKZ05273.1"/>
    </source>
</evidence>
<dbReference type="Proteomes" id="UP000579250">
    <property type="component" value="Unassembled WGS sequence"/>
</dbReference>
<keyword evidence="2" id="KW-0812">Transmembrane</keyword>
<gene>
    <name evidence="4" type="ORF">HGB48_16175</name>
</gene>
<dbReference type="RefSeq" id="WP_168444669.1">
    <property type="nucleotide sequence ID" value="NZ_JAAXPI010000019.1"/>
</dbReference>
<accession>A0A846Z4G2</accession>
<feature type="region of interest" description="Disordered" evidence="1">
    <location>
        <begin position="40"/>
        <end position="94"/>
    </location>
</feature>
<feature type="domain" description="Glycosyl hydrolase family 98 putative carbohydrate-binding module" evidence="3">
    <location>
        <begin position="93"/>
        <end position="201"/>
    </location>
</feature>